<keyword evidence="2 10" id="KW-0132">Cell division</keyword>
<keyword evidence="8 10" id="KW-0131">Cell cycle</keyword>
<evidence type="ECO:0000256" key="1">
    <source>
        <dbReference type="ARBA" id="ARBA00022475"/>
    </source>
</evidence>
<feature type="domain" description="Glycosyltransferase family 28 N-terminal" evidence="11">
    <location>
        <begin position="6"/>
        <end position="143"/>
    </location>
</feature>
<evidence type="ECO:0000259" key="11">
    <source>
        <dbReference type="Pfam" id="PF03033"/>
    </source>
</evidence>
<dbReference type="Pfam" id="PF03033">
    <property type="entry name" value="Glyco_transf_28"/>
    <property type="match status" value="1"/>
</dbReference>
<feature type="binding site" evidence="10">
    <location>
        <position position="125"/>
    </location>
    <ligand>
        <name>UDP-N-acetyl-alpha-D-glucosamine</name>
        <dbReference type="ChEBI" id="CHEBI:57705"/>
    </ligand>
</feature>
<dbReference type="Pfam" id="PF04101">
    <property type="entry name" value="Glyco_tran_28_C"/>
    <property type="match status" value="1"/>
</dbReference>
<keyword evidence="3 10" id="KW-0328">Glycosyltransferase</keyword>
<keyword evidence="5 10" id="KW-0133">Cell shape</keyword>
<comment type="function">
    <text evidence="10">Cell wall formation. Catalyzes the transfer of a GlcNAc subunit on undecaprenyl-pyrophosphoryl-MurNAc-pentapeptide (lipid intermediate I) to form undecaprenyl-pyrophosphoryl-MurNAc-(pentapeptide)GlcNAc (lipid intermediate II).</text>
</comment>
<evidence type="ECO:0000256" key="7">
    <source>
        <dbReference type="ARBA" id="ARBA00023136"/>
    </source>
</evidence>
<dbReference type="Gene3D" id="3.40.50.2000">
    <property type="entry name" value="Glycogen Phosphorylase B"/>
    <property type="match status" value="2"/>
</dbReference>
<dbReference type="EMBL" id="CP091511">
    <property type="protein sequence ID" value="UOO88110.1"/>
    <property type="molecule type" value="Genomic_DNA"/>
</dbReference>
<dbReference type="RefSeq" id="WP_058356455.1">
    <property type="nucleotide sequence ID" value="NZ_CABKVG010000009.1"/>
</dbReference>
<gene>
    <name evidence="10 13" type="primary">murG</name>
    <name evidence="13" type="ORF">LVJ82_11485</name>
</gene>
<name>A0ABY4DZZ9_9NEIS</name>
<dbReference type="NCBIfam" id="TIGR01133">
    <property type="entry name" value="murG"/>
    <property type="match status" value="1"/>
</dbReference>
<comment type="subcellular location">
    <subcellularLocation>
        <location evidence="10">Cell membrane</location>
        <topology evidence="10">Peripheral membrane protein</topology>
        <orientation evidence="10">Cytoplasmic side</orientation>
    </subcellularLocation>
</comment>
<accession>A0ABY4DZZ9</accession>
<dbReference type="InterPro" id="IPR004276">
    <property type="entry name" value="GlycoTrans_28_N"/>
</dbReference>
<proteinExistence type="inferred from homology"/>
<evidence type="ECO:0000256" key="3">
    <source>
        <dbReference type="ARBA" id="ARBA00022676"/>
    </source>
</evidence>
<dbReference type="PANTHER" id="PTHR21015">
    <property type="entry name" value="UDP-N-ACETYLGLUCOSAMINE--N-ACETYLMURAMYL-(PENTAPEPTIDE) PYROPHOSPHORYL-UNDECAPRENOL N-ACETYLGLUCOSAMINE TRANSFERASE 1"/>
    <property type="match status" value="1"/>
</dbReference>
<dbReference type="PANTHER" id="PTHR21015:SF22">
    <property type="entry name" value="GLYCOSYLTRANSFERASE"/>
    <property type="match status" value="1"/>
</dbReference>
<comment type="catalytic activity">
    <reaction evidence="10">
        <text>di-trans,octa-cis-undecaprenyl diphospho-N-acetyl-alpha-D-muramoyl-L-alanyl-D-glutamyl-meso-2,6-diaminopimeloyl-D-alanyl-D-alanine + UDP-N-acetyl-alpha-D-glucosamine = di-trans,octa-cis-undecaprenyl diphospho-[N-acetyl-alpha-D-glucosaminyl-(1-&gt;4)]-N-acetyl-alpha-D-muramoyl-L-alanyl-D-glutamyl-meso-2,6-diaminopimeloyl-D-alanyl-D-alanine + UDP + H(+)</text>
        <dbReference type="Rhea" id="RHEA:31227"/>
        <dbReference type="ChEBI" id="CHEBI:15378"/>
        <dbReference type="ChEBI" id="CHEBI:57705"/>
        <dbReference type="ChEBI" id="CHEBI:58223"/>
        <dbReference type="ChEBI" id="CHEBI:61387"/>
        <dbReference type="ChEBI" id="CHEBI:61388"/>
        <dbReference type="EC" id="2.4.1.227"/>
    </reaction>
</comment>
<evidence type="ECO:0000256" key="8">
    <source>
        <dbReference type="ARBA" id="ARBA00023306"/>
    </source>
</evidence>
<evidence type="ECO:0000256" key="6">
    <source>
        <dbReference type="ARBA" id="ARBA00022984"/>
    </source>
</evidence>
<dbReference type="EC" id="2.4.1.227" evidence="10"/>
<comment type="similarity">
    <text evidence="10">Belongs to the glycosyltransferase 28 family. MurG subfamily.</text>
</comment>
<dbReference type="InterPro" id="IPR007235">
    <property type="entry name" value="Glyco_trans_28_C"/>
</dbReference>
<feature type="binding site" evidence="10">
    <location>
        <position position="289"/>
    </location>
    <ligand>
        <name>UDP-N-acetyl-alpha-D-glucosamine</name>
        <dbReference type="ChEBI" id="CHEBI:57705"/>
    </ligand>
</feature>
<dbReference type="InterPro" id="IPR006009">
    <property type="entry name" value="GlcNAc_MurG"/>
</dbReference>
<evidence type="ECO:0000256" key="2">
    <source>
        <dbReference type="ARBA" id="ARBA00022618"/>
    </source>
</evidence>
<evidence type="ECO:0000256" key="5">
    <source>
        <dbReference type="ARBA" id="ARBA00022960"/>
    </source>
</evidence>
<reference evidence="13 14" key="1">
    <citation type="journal article" date="2022" name="Res Sq">
        <title>Evolution of multicellular longitudinally dividing oral cavity symbionts (Neisseriaceae).</title>
        <authorList>
            <person name="Nyongesa S."/>
            <person name="Weber P."/>
            <person name="Bernet E."/>
            <person name="Pullido F."/>
            <person name="Nieckarz M."/>
            <person name="Delaby M."/>
            <person name="Nieves C."/>
            <person name="Viehboeck T."/>
            <person name="Krause N."/>
            <person name="Rivera-Millot A."/>
            <person name="Nakamura A."/>
            <person name="Vischer N."/>
            <person name="VanNieuwenhze M."/>
            <person name="Brun Y."/>
            <person name="Cava F."/>
            <person name="Bulgheresi S."/>
            <person name="Veyrier F."/>
        </authorList>
    </citation>
    <scope>NUCLEOTIDE SEQUENCE [LARGE SCALE GENOMIC DNA]</scope>
    <source>
        <strain evidence="13 14">SN4</strain>
    </source>
</reference>
<feature type="domain" description="Glycosyl transferase family 28 C-terminal" evidence="12">
    <location>
        <begin position="184"/>
        <end position="344"/>
    </location>
</feature>
<keyword evidence="6 10" id="KW-0573">Peptidoglycan synthesis</keyword>
<comment type="pathway">
    <text evidence="10">Cell wall biogenesis; peptidoglycan biosynthesis.</text>
</comment>
<sequence>MSKATVMVMAGGTGGHIFPALAVARELQAAGYDVVWLGADGGMETRIVPPTGIKLATIAIKGVRGNGIKRKLMLPLTLASNIRAVRRIIKENNVQALIGFGGFVTFPGGMGGKLSGLPLTIHEQNAIAGLSNKVLSRYAKRVLYAFPNVFPNQDGLVGNPVRADIVAMPEPAQRFAGRTGRLRLLVVGGSLGAKVFNNVVPQALALLPAEARPLVTHQSGRNKLSDLQQSYASLGLEAQCVEFIDDMVAAYSAADVIVCRAGALTVAELAAAGLGAIFVPYPHAVDDHQTYNAKVLVQADAAISVPQGEFSAQHLADLLQKLDRPSCLQWAEQARKQALPDAAKLTAQAVISTFAAAQKD</sequence>
<keyword evidence="4 10" id="KW-0808">Transferase</keyword>
<evidence type="ECO:0000256" key="4">
    <source>
        <dbReference type="ARBA" id="ARBA00022679"/>
    </source>
</evidence>
<keyword evidence="9 10" id="KW-0961">Cell wall biogenesis/degradation</keyword>
<dbReference type="HAMAP" id="MF_00033">
    <property type="entry name" value="MurG"/>
    <property type="match status" value="1"/>
</dbReference>
<feature type="binding site" evidence="10">
    <location>
        <begin position="13"/>
        <end position="15"/>
    </location>
    <ligand>
        <name>UDP-N-acetyl-alpha-D-glucosamine</name>
        <dbReference type="ChEBI" id="CHEBI:57705"/>
    </ligand>
</feature>
<dbReference type="CDD" id="cd03785">
    <property type="entry name" value="GT28_MurG"/>
    <property type="match status" value="1"/>
</dbReference>
<dbReference type="Proteomes" id="UP000832011">
    <property type="component" value="Chromosome"/>
</dbReference>
<evidence type="ECO:0000256" key="9">
    <source>
        <dbReference type="ARBA" id="ARBA00023316"/>
    </source>
</evidence>
<evidence type="ECO:0000259" key="12">
    <source>
        <dbReference type="Pfam" id="PF04101"/>
    </source>
</evidence>
<feature type="binding site" evidence="10">
    <location>
        <position position="162"/>
    </location>
    <ligand>
        <name>UDP-N-acetyl-alpha-D-glucosamine</name>
        <dbReference type="ChEBI" id="CHEBI:57705"/>
    </ligand>
</feature>
<evidence type="ECO:0000313" key="13">
    <source>
        <dbReference type="EMBL" id="UOO88110.1"/>
    </source>
</evidence>
<evidence type="ECO:0000256" key="10">
    <source>
        <dbReference type="HAMAP-Rule" id="MF_00033"/>
    </source>
</evidence>
<keyword evidence="14" id="KW-1185">Reference proteome</keyword>
<feature type="binding site" evidence="10">
    <location>
        <position position="190"/>
    </location>
    <ligand>
        <name>UDP-N-acetyl-alpha-D-glucosamine</name>
        <dbReference type="ChEBI" id="CHEBI:57705"/>
    </ligand>
</feature>
<dbReference type="SUPFAM" id="SSF53756">
    <property type="entry name" value="UDP-Glycosyltransferase/glycogen phosphorylase"/>
    <property type="match status" value="1"/>
</dbReference>
<feature type="binding site" evidence="10">
    <location>
        <position position="244"/>
    </location>
    <ligand>
        <name>UDP-N-acetyl-alpha-D-glucosamine</name>
        <dbReference type="ChEBI" id="CHEBI:57705"/>
    </ligand>
</feature>
<keyword evidence="7 10" id="KW-0472">Membrane</keyword>
<feature type="binding site" evidence="10">
    <location>
        <begin position="263"/>
        <end position="268"/>
    </location>
    <ligand>
        <name>UDP-N-acetyl-alpha-D-glucosamine</name>
        <dbReference type="ChEBI" id="CHEBI:57705"/>
    </ligand>
</feature>
<organism evidence="13 14">
    <name type="scientific">Vitreoscilla massiliensis</name>
    <dbReference type="NCBI Taxonomy" id="1689272"/>
    <lineage>
        <taxon>Bacteria</taxon>
        <taxon>Pseudomonadati</taxon>
        <taxon>Pseudomonadota</taxon>
        <taxon>Betaproteobacteria</taxon>
        <taxon>Neisseriales</taxon>
        <taxon>Neisseriaceae</taxon>
        <taxon>Vitreoscilla</taxon>
    </lineage>
</organism>
<evidence type="ECO:0000313" key="14">
    <source>
        <dbReference type="Proteomes" id="UP000832011"/>
    </source>
</evidence>
<dbReference type="GO" id="GO:0016757">
    <property type="term" value="F:glycosyltransferase activity"/>
    <property type="evidence" value="ECO:0007669"/>
    <property type="project" value="UniProtKB-KW"/>
</dbReference>
<protein>
    <recommendedName>
        <fullName evidence="10">UDP-N-acetylglucosamine--N-acetylmuramyl-(pentapeptide) pyrophosphoryl-undecaprenol N-acetylglucosamine transferase</fullName>
        <ecNumber evidence="10">2.4.1.227</ecNumber>
    </recommendedName>
    <alternativeName>
        <fullName evidence="10">Undecaprenyl-PP-MurNAc-pentapeptide-UDPGlcNAc GlcNAc transferase</fullName>
    </alternativeName>
</protein>
<keyword evidence="1 10" id="KW-1003">Cell membrane</keyword>